<proteinExistence type="predicted"/>
<keyword evidence="6" id="KW-1185">Reference proteome</keyword>
<dbReference type="AlphaFoldDB" id="A0A286US09"/>
<evidence type="ECO:0000256" key="1">
    <source>
        <dbReference type="ARBA" id="ARBA00004123"/>
    </source>
</evidence>
<dbReference type="STRING" id="2282107.A0A286US09"/>
<keyword evidence="4" id="KW-0539">Nucleus</keyword>
<organism evidence="5 6">
    <name type="scientific">Pyrrhoderma noxium</name>
    <dbReference type="NCBI Taxonomy" id="2282107"/>
    <lineage>
        <taxon>Eukaryota</taxon>
        <taxon>Fungi</taxon>
        <taxon>Dikarya</taxon>
        <taxon>Basidiomycota</taxon>
        <taxon>Agaricomycotina</taxon>
        <taxon>Agaricomycetes</taxon>
        <taxon>Hymenochaetales</taxon>
        <taxon>Hymenochaetaceae</taxon>
        <taxon>Pyrrhoderma</taxon>
    </lineage>
</organism>
<sequence>MFRSYLSAEQRLNYLVTVDSNGRLRWARSNELVDTTAGRWQDSGDGSGIVRFDASRRGHTAVRHRTSFNTDCIGSNSAGVPASNTDNHNATHYVESKNIRNPLKRWFRRHLTIKGWTEILLKKTIRRNTWIYVADKQFNIYIGIKDTGTFQHSSFLSGGLVTSAGLISVHKGVIHKLSPLSGHYRTSIDHFRNFIKALSEMGVDLHRAEVSKAEAALWGEGRTLHQ</sequence>
<dbReference type="GO" id="GO:0005737">
    <property type="term" value="C:cytoplasm"/>
    <property type="evidence" value="ECO:0007669"/>
    <property type="project" value="UniProtKB-SubCell"/>
</dbReference>
<dbReference type="OrthoDB" id="7344096at2759"/>
<gene>
    <name evidence="5" type="ORF">PNOK_0231400</name>
</gene>
<name>A0A286US09_9AGAM</name>
<dbReference type="GO" id="GO:0005634">
    <property type="term" value="C:nucleus"/>
    <property type="evidence" value="ECO:0007669"/>
    <property type="project" value="UniProtKB-SubCell"/>
</dbReference>
<protein>
    <submittedName>
        <fullName evidence="5">Uncharacterized protein</fullName>
    </submittedName>
</protein>
<dbReference type="PANTHER" id="PTHR31250">
    <property type="entry name" value="IQ DOMAIN-CONTAINING PROTEIN IQM3"/>
    <property type="match status" value="1"/>
</dbReference>
<evidence type="ECO:0000256" key="3">
    <source>
        <dbReference type="ARBA" id="ARBA00022490"/>
    </source>
</evidence>
<comment type="caution">
    <text evidence="5">The sequence shown here is derived from an EMBL/GenBank/DDBJ whole genome shotgun (WGS) entry which is preliminary data.</text>
</comment>
<dbReference type="InParanoid" id="A0A286US09"/>
<dbReference type="Proteomes" id="UP000217199">
    <property type="component" value="Unassembled WGS sequence"/>
</dbReference>
<evidence type="ECO:0000256" key="2">
    <source>
        <dbReference type="ARBA" id="ARBA00004496"/>
    </source>
</evidence>
<evidence type="ECO:0000256" key="4">
    <source>
        <dbReference type="ARBA" id="ARBA00023242"/>
    </source>
</evidence>
<reference evidence="5 6" key="1">
    <citation type="journal article" date="2017" name="Mol. Ecol.">
        <title>Comparative and population genomic landscape of Phellinus noxius: A hypervariable fungus causing root rot in trees.</title>
        <authorList>
            <person name="Chung C.L."/>
            <person name="Lee T.J."/>
            <person name="Akiba M."/>
            <person name="Lee H.H."/>
            <person name="Kuo T.H."/>
            <person name="Liu D."/>
            <person name="Ke H.M."/>
            <person name="Yokoi T."/>
            <person name="Roa M.B."/>
            <person name="Lu M.J."/>
            <person name="Chang Y.Y."/>
            <person name="Ann P.J."/>
            <person name="Tsai J.N."/>
            <person name="Chen C.Y."/>
            <person name="Tzean S.S."/>
            <person name="Ota Y."/>
            <person name="Hattori T."/>
            <person name="Sahashi N."/>
            <person name="Liou R.F."/>
            <person name="Kikuchi T."/>
            <person name="Tsai I.J."/>
        </authorList>
    </citation>
    <scope>NUCLEOTIDE SEQUENCE [LARGE SCALE GENOMIC DNA]</scope>
    <source>
        <strain evidence="5 6">FFPRI411160</strain>
    </source>
</reference>
<dbReference type="InterPro" id="IPR044159">
    <property type="entry name" value="IQM"/>
</dbReference>
<comment type="subcellular location">
    <subcellularLocation>
        <location evidence="2">Cytoplasm</location>
    </subcellularLocation>
    <subcellularLocation>
        <location evidence="1">Nucleus</location>
    </subcellularLocation>
</comment>
<accession>A0A286US09</accession>
<dbReference type="PANTHER" id="PTHR31250:SF27">
    <property type="entry name" value="IQ DOMAIN-CONTAINING PROTEIN IQM5"/>
    <property type="match status" value="1"/>
</dbReference>
<evidence type="ECO:0000313" key="6">
    <source>
        <dbReference type="Proteomes" id="UP000217199"/>
    </source>
</evidence>
<evidence type="ECO:0000313" key="5">
    <source>
        <dbReference type="EMBL" id="PAV22357.1"/>
    </source>
</evidence>
<dbReference type="EMBL" id="NBII01000002">
    <property type="protein sequence ID" value="PAV22357.1"/>
    <property type="molecule type" value="Genomic_DNA"/>
</dbReference>
<keyword evidence="3" id="KW-0963">Cytoplasm</keyword>